<feature type="compositionally biased region" description="Basic residues" evidence="1">
    <location>
        <begin position="59"/>
        <end position="73"/>
    </location>
</feature>
<keyword evidence="2" id="KW-0812">Transmembrane</keyword>
<gene>
    <name evidence="3" type="ORF">GCM10008179_02680</name>
</gene>
<dbReference type="EMBL" id="BSFI01000001">
    <property type="protein sequence ID" value="GLK66630.1"/>
    <property type="molecule type" value="Genomic_DNA"/>
</dbReference>
<dbReference type="AlphaFoldDB" id="A0A9W6IWW4"/>
<keyword evidence="4" id="KW-1185">Reference proteome</keyword>
<dbReference type="Proteomes" id="UP001143372">
    <property type="component" value="Unassembled WGS sequence"/>
</dbReference>
<organism evidence="3 4">
    <name type="scientific">Hansschlegelia plantiphila</name>
    <dbReference type="NCBI Taxonomy" id="374655"/>
    <lineage>
        <taxon>Bacteria</taxon>
        <taxon>Pseudomonadati</taxon>
        <taxon>Pseudomonadota</taxon>
        <taxon>Alphaproteobacteria</taxon>
        <taxon>Hyphomicrobiales</taxon>
        <taxon>Methylopilaceae</taxon>
        <taxon>Hansschlegelia</taxon>
    </lineage>
</organism>
<evidence type="ECO:0000313" key="4">
    <source>
        <dbReference type="Proteomes" id="UP001143372"/>
    </source>
</evidence>
<feature type="region of interest" description="Disordered" evidence="1">
    <location>
        <begin position="29"/>
        <end position="73"/>
    </location>
</feature>
<evidence type="ECO:0000256" key="1">
    <source>
        <dbReference type="SAM" id="MobiDB-lite"/>
    </source>
</evidence>
<keyword evidence="2" id="KW-0472">Membrane</keyword>
<accession>A0A9W6IWW4</accession>
<feature type="transmembrane region" description="Helical" evidence="2">
    <location>
        <begin position="6"/>
        <end position="26"/>
    </location>
</feature>
<reference evidence="3" key="1">
    <citation type="journal article" date="2014" name="Int. J. Syst. Evol. Microbiol.">
        <title>Complete genome sequence of Corynebacterium casei LMG S-19264T (=DSM 44701T), isolated from a smear-ripened cheese.</title>
        <authorList>
            <consortium name="US DOE Joint Genome Institute (JGI-PGF)"/>
            <person name="Walter F."/>
            <person name="Albersmeier A."/>
            <person name="Kalinowski J."/>
            <person name="Ruckert C."/>
        </authorList>
    </citation>
    <scope>NUCLEOTIDE SEQUENCE</scope>
    <source>
        <strain evidence="3">VKM B-2347</strain>
    </source>
</reference>
<proteinExistence type="predicted"/>
<name>A0A9W6IWW4_9HYPH</name>
<protein>
    <submittedName>
        <fullName evidence="3">Uncharacterized protein</fullName>
    </submittedName>
</protein>
<comment type="caution">
    <text evidence="3">The sequence shown here is derived from an EMBL/GenBank/DDBJ whole genome shotgun (WGS) entry which is preliminary data.</text>
</comment>
<evidence type="ECO:0000313" key="3">
    <source>
        <dbReference type="EMBL" id="GLK66630.1"/>
    </source>
</evidence>
<reference evidence="3" key="2">
    <citation type="submission" date="2023-01" db="EMBL/GenBank/DDBJ databases">
        <authorList>
            <person name="Sun Q."/>
            <person name="Evtushenko L."/>
        </authorList>
    </citation>
    <scope>NUCLEOTIDE SEQUENCE</scope>
    <source>
        <strain evidence="3">VKM B-2347</strain>
    </source>
</reference>
<keyword evidence="2" id="KW-1133">Transmembrane helix</keyword>
<evidence type="ECO:0000256" key="2">
    <source>
        <dbReference type="SAM" id="Phobius"/>
    </source>
</evidence>
<sequence>MNWPDAEALVVLMVDISVFDAAARVGSVRLSRSRRRHRDMGRAPDAGNARFDRVWCKQPGHRPKPQRQQHARR</sequence>